<evidence type="ECO:0000256" key="2">
    <source>
        <dbReference type="ARBA" id="ARBA00022512"/>
    </source>
</evidence>
<dbReference type="SUPFAM" id="SSF52058">
    <property type="entry name" value="L domain-like"/>
    <property type="match status" value="2"/>
</dbReference>
<comment type="subcellular location">
    <subcellularLocation>
        <location evidence="1">Secreted</location>
        <location evidence="1">Cell wall</location>
    </subcellularLocation>
</comment>
<gene>
    <name evidence="7" type="ORF">AYI70_g3313</name>
</gene>
<dbReference type="Gene3D" id="3.80.20.20">
    <property type="entry name" value="Receptor L-domain"/>
    <property type="match status" value="2"/>
</dbReference>
<keyword evidence="5" id="KW-0325">Glycoprotein</keyword>
<evidence type="ECO:0000256" key="6">
    <source>
        <dbReference type="SAM" id="SignalP"/>
    </source>
</evidence>
<keyword evidence="2" id="KW-0134">Cell wall</keyword>
<name>A0A1R1Y459_9FUNG</name>
<dbReference type="PANTHER" id="PTHR31018:SF3">
    <property type="entry name" value="RECEPTOR PROTEIN-TYROSINE KINASE"/>
    <property type="match status" value="1"/>
</dbReference>
<dbReference type="InterPro" id="IPR036941">
    <property type="entry name" value="Rcpt_L-dom_sf"/>
</dbReference>
<reference evidence="7 8" key="1">
    <citation type="submission" date="2017-01" db="EMBL/GenBank/DDBJ databases">
        <authorList>
            <person name="Mah S.A."/>
            <person name="Swanson W.J."/>
            <person name="Moy G.W."/>
            <person name="Vacquier V.D."/>
        </authorList>
    </citation>
    <scope>NUCLEOTIDE SEQUENCE [LARGE SCALE GENOMIC DNA]</scope>
    <source>
        <strain evidence="7 8">GSMNP</strain>
    </source>
</reference>
<keyword evidence="8" id="KW-1185">Reference proteome</keyword>
<protein>
    <submittedName>
        <fullName evidence="7">Sporulation-specific protein 22</fullName>
    </submittedName>
</protein>
<dbReference type="STRING" id="133412.A0A1R1Y459"/>
<dbReference type="AlphaFoldDB" id="A0A1R1Y459"/>
<evidence type="ECO:0000256" key="3">
    <source>
        <dbReference type="ARBA" id="ARBA00022525"/>
    </source>
</evidence>
<feature type="signal peptide" evidence="6">
    <location>
        <begin position="1"/>
        <end position="16"/>
    </location>
</feature>
<organism evidence="7 8">
    <name type="scientific">Smittium culicis</name>
    <dbReference type="NCBI Taxonomy" id="133412"/>
    <lineage>
        <taxon>Eukaryota</taxon>
        <taxon>Fungi</taxon>
        <taxon>Fungi incertae sedis</taxon>
        <taxon>Zoopagomycota</taxon>
        <taxon>Kickxellomycotina</taxon>
        <taxon>Harpellomycetes</taxon>
        <taxon>Harpellales</taxon>
        <taxon>Legeriomycetaceae</taxon>
        <taxon>Smittium</taxon>
    </lineage>
</organism>
<evidence type="ECO:0000313" key="8">
    <source>
        <dbReference type="Proteomes" id="UP000187283"/>
    </source>
</evidence>
<evidence type="ECO:0000256" key="5">
    <source>
        <dbReference type="ARBA" id="ARBA00023180"/>
    </source>
</evidence>
<dbReference type="PANTHER" id="PTHR31018">
    <property type="entry name" value="SPORULATION-SPECIFIC PROTEIN-RELATED"/>
    <property type="match status" value="1"/>
</dbReference>
<evidence type="ECO:0000256" key="4">
    <source>
        <dbReference type="ARBA" id="ARBA00022729"/>
    </source>
</evidence>
<dbReference type="OrthoDB" id="536881at2759"/>
<proteinExistence type="predicted"/>
<keyword evidence="3" id="KW-0964">Secreted</keyword>
<accession>A0A1R1Y459</accession>
<keyword evidence="4 6" id="KW-0732">Signal</keyword>
<dbReference type="Proteomes" id="UP000187283">
    <property type="component" value="Unassembled WGS sequence"/>
</dbReference>
<dbReference type="EMBL" id="LSSN01000939">
    <property type="protein sequence ID" value="OMJ21688.1"/>
    <property type="molecule type" value="Genomic_DNA"/>
</dbReference>
<comment type="caution">
    <text evidence="7">The sequence shown here is derived from an EMBL/GenBank/DDBJ whole genome shotgun (WGS) entry which is preliminary data.</text>
</comment>
<sequence length="322" mass="35391">MKISFITFMVLPIALSATSIKEILSKGEKTLDKISYSDFDDYGKCKGEIDVKTNKEIDKLASCTKFLGNIRVTMTNIKEISLGSLSTLKGSILVVGNYALKKIDFSGLQSIEGNIYIGANYQLESVDFKNLKSANKVAFKHNFELNDVNLNVLSKCKDLSITGSSIQNLTVDNLKKIKDDIKFSKNSKLISLNFGSLDSIGGDLEFGINKNSRDLKVNLENLKNVSGGVTLRGLSEIKLTSLTSIGSSLLVRNNKLANLDFPELTSVGQGICVSRNSNLVVFNHGKLNSVNQGGILISHNQKLKNKKKYFKSLEIYLSSIEK</sequence>
<feature type="chain" id="PRO_5012593654" evidence="6">
    <location>
        <begin position="17"/>
        <end position="322"/>
    </location>
</feature>
<evidence type="ECO:0000313" key="7">
    <source>
        <dbReference type="EMBL" id="OMJ21688.1"/>
    </source>
</evidence>
<dbReference type="InterPro" id="IPR051648">
    <property type="entry name" value="CWI-Assembly_Regulator"/>
</dbReference>
<evidence type="ECO:0000256" key="1">
    <source>
        <dbReference type="ARBA" id="ARBA00004191"/>
    </source>
</evidence>